<proteinExistence type="predicted"/>
<evidence type="ECO:0000313" key="2">
    <source>
        <dbReference type="EMBL" id="KAG0587074.1"/>
    </source>
</evidence>
<accession>A0A8T0ITM2</accession>
<name>A0A8T0ITM2_CERPU</name>
<organism evidence="2 3">
    <name type="scientific">Ceratodon purpureus</name>
    <name type="common">Fire moss</name>
    <name type="synonym">Dicranum purpureum</name>
    <dbReference type="NCBI Taxonomy" id="3225"/>
    <lineage>
        <taxon>Eukaryota</taxon>
        <taxon>Viridiplantae</taxon>
        <taxon>Streptophyta</taxon>
        <taxon>Embryophyta</taxon>
        <taxon>Bryophyta</taxon>
        <taxon>Bryophytina</taxon>
        <taxon>Bryopsida</taxon>
        <taxon>Dicranidae</taxon>
        <taxon>Pseudoditrichales</taxon>
        <taxon>Ditrichaceae</taxon>
        <taxon>Ceratodon</taxon>
    </lineage>
</organism>
<dbReference type="EMBL" id="CM026422">
    <property type="protein sequence ID" value="KAG0587074.1"/>
    <property type="molecule type" value="Genomic_DNA"/>
</dbReference>
<dbReference type="Proteomes" id="UP000822688">
    <property type="component" value="Chromosome 2"/>
</dbReference>
<keyword evidence="3" id="KW-1185">Reference proteome</keyword>
<evidence type="ECO:0000256" key="1">
    <source>
        <dbReference type="SAM" id="SignalP"/>
    </source>
</evidence>
<reference evidence="2" key="1">
    <citation type="submission" date="2020-06" db="EMBL/GenBank/DDBJ databases">
        <title>WGS assembly of Ceratodon purpureus strain R40.</title>
        <authorList>
            <person name="Carey S.B."/>
            <person name="Jenkins J."/>
            <person name="Shu S."/>
            <person name="Lovell J.T."/>
            <person name="Sreedasyam A."/>
            <person name="Maumus F."/>
            <person name="Tiley G.P."/>
            <person name="Fernandez-Pozo N."/>
            <person name="Barry K."/>
            <person name="Chen C."/>
            <person name="Wang M."/>
            <person name="Lipzen A."/>
            <person name="Daum C."/>
            <person name="Saski C.A."/>
            <person name="Payton A.C."/>
            <person name="Mcbreen J.C."/>
            <person name="Conrad R.E."/>
            <person name="Kollar L.M."/>
            <person name="Olsson S."/>
            <person name="Huttunen S."/>
            <person name="Landis J.B."/>
            <person name="Wickett N.J."/>
            <person name="Johnson M.G."/>
            <person name="Rensing S.A."/>
            <person name="Grimwood J."/>
            <person name="Schmutz J."/>
            <person name="Mcdaniel S.F."/>
        </authorList>
    </citation>
    <scope>NUCLEOTIDE SEQUENCE</scope>
    <source>
        <strain evidence="2">R40</strain>
    </source>
</reference>
<dbReference type="AlphaFoldDB" id="A0A8T0ITM2"/>
<gene>
    <name evidence="2" type="ORF">KC19_2G139200</name>
</gene>
<comment type="caution">
    <text evidence="2">The sequence shown here is derived from an EMBL/GenBank/DDBJ whole genome shotgun (WGS) entry which is preliminary data.</text>
</comment>
<keyword evidence="1" id="KW-0732">Signal</keyword>
<evidence type="ECO:0000313" key="3">
    <source>
        <dbReference type="Proteomes" id="UP000822688"/>
    </source>
</evidence>
<sequence length="61" mass="6649">MTFLSTMLLFVLFSCSSETRTCSPWMLLSRSTTSDQGGSPIALRTAYTLVSKFEDAGASFV</sequence>
<feature type="chain" id="PRO_5035755654" evidence="1">
    <location>
        <begin position="20"/>
        <end position="61"/>
    </location>
</feature>
<feature type="signal peptide" evidence="1">
    <location>
        <begin position="1"/>
        <end position="19"/>
    </location>
</feature>
<protein>
    <submittedName>
        <fullName evidence="2">Uncharacterized protein</fullName>
    </submittedName>
</protein>